<comment type="caution">
    <text evidence="1">The sequence shown here is derived from an EMBL/GenBank/DDBJ whole genome shotgun (WGS) entry which is preliminary data.</text>
</comment>
<name>A0A1R2D229_9CILI</name>
<organism evidence="1 2">
    <name type="scientific">Stentor coeruleus</name>
    <dbReference type="NCBI Taxonomy" id="5963"/>
    <lineage>
        <taxon>Eukaryota</taxon>
        <taxon>Sar</taxon>
        <taxon>Alveolata</taxon>
        <taxon>Ciliophora</taxon>
        <taxon>Postciliodesmatophora</taxon>
        <taxon>Heterotrichea</taxon>
        <taxon>Heterotrichida</taxon>
        <taxon>Stentoridae</taxon>
        <taxon>Stentor</taxon>
    </lineage>
</organism>
<keyword evidence="2" id="KW-1185">Reference proteome</keyword>
<evidence type="ECO:0000313" key="2">
    <source>
        <dbReference type="Proteomes" id="UP000187209"/>
    </source>
</evidence>
<dbReference type="Proteomes" id="UP000187209">
    <property type="component" value="Unassembled WGS sequence"/>
</dbReference>
<accession>A0A1R2D229</accession>
<gene>
    <name evidence="1" type="ORF">SteCoe_1386</name>
</gene>
<evidence type="ECO:0000313" key="1">
    <source>
        <dbReference type="EMBL" id="OMJ95324.1"/>
    </source>
</evidence>
<dbReference type="AlphaFoldDB" id="A0A1R2D229"/>
<dbReference type="EMBL" id="MPUH01000014">
    <property type="protein sequence ID" value="OMJ95324.1"/>
    <property type="molecule type" value="Genomic_DNA"/>
</dbReference>
<protein>
    <submittedName>
        <fullName evidence="1">Uncharacterized protein</fullName>
    </submittedName>
</protein>
<sequence>MASHLNFQLKTKSQKTIKVVRKELDKYSPRGASKSPSLPKLNLTLEKKPELFQIKEDSENQNKYYNHAILDYIRKLPKPKDIHIRNPYKIPCERRQSTLSPKHFPLSPTALKTDFQHLDSMGITKHGFSKDFIENTNRDTKSPILEAVNNIIESCNEVFITNEEKEYPEKIKKYSTKLTMLSDRIENCLEGSRRFSKEKDDDEFLKDLEKRLVKEFYGDDGKREMIETQFVDKKIKRKIWKNRGYSVPKHIDYYLKQHTGFN</sequence>
<reference evidence="1 2" key="1">
    <citation type="submission" date="2016-11" db="EMBL/GenBank/DDBJ databases">
        <title>The macronuclear genome of Stentor coeruleus: a giant cell with tiny introns.</title>
        <authorList>
            <person name="Slabodnick M."/>
            <person name="Ruby J.G."/>
            <person name="Reiff S.B."/>
            <person name="Swart E.C."/>
            <person name="Gosai S."/>
            <person name="Prabakaran S."/>
            <person name="Witkowska E."/>
            <person name="Larue G.E."/>
            <person name="Fisher S."/>
            <person name="Freeman R.M."/>
            <person name="Gunawardena J."/>
            <person name="Chu W."/>
            <person name="Stover N.A."/>
            <person name="Gregory B.D."/>
            <person name="Nowacki M."/>
            <person name="Derisi J."/>
            <person name="Roy S.W."/>
            <person name="Marshall W.F."/>
            <person name="Sood P."/>
        </authorList>
    </citation>
    <scope>NUCLEOTIDE SEQUENCE [LARGE SCALE GENOMIC DNA]</scope>
    <source>
        <strain evidence="1">WM001</strain>
    </source>
</reference>
<proteinExistence type="predicted"/>